<keyword evidence="10" id="KW-0479">Metal-binding</keyword>
<keyword evidence="14" id="KW-0411">Iron-sulfur</keyword>
<comment type="subunit">
    <text evidence="17">Alpha(2)-beta(2). The alpha component is a flavoprotein, the beta component is a hemoprotein.</text>
</comment>
<dbReference type="GO" id="GO:0050311">
    <property type="term" value="F:sulfite reductase (ferredoxin) activity"/>
    <property type="evidence" value="ECO:0007669"/>
    <property type="project" value="TreeGrafter"/>
</dbReference>
<dbReference type="InterPro" id="IPR036136">
    <property type="entry name" value="Nit/Sulf_reduc_fer-like_dom_sf"/>
</dbReference>
<reference evidence="22" key="1">
    <citation type="submission" date="2021-03" db="EMBL/GenBank/DDBJ databases">
        <authorList>
            <person name="Palmer J.M."/>
        </authorList>
    </citation>
    <scope>NUCLEOTIDE SEQUENCE</scope>
    <source>
        <strain evidence="22">ARV_011</strain>
    </source>
</reference>
<dbReference type="Proteomes" id="UP000790833">
    <property type="component" value="Unassembled WGS sequence"/>
</dbReference>
<evidence type="ECO:0000259" key="20">
    <source>
        <dbReference type="PROSITE" id="PS50902"/>
    </source>
</evidence>
<dbReference type="GeneID" id="66114654"/>
<feature type="compositionally biased region" description="Gly residues" evidence="19">
    <location>
        <begin position="644"/>
        <end position="660"/>
    </location>
</feature>
<dbReference type="PROSITE" id="PS00365">
    <property type="entry name" value="NIR_SIR"/>
    <property type="match status" value="1"/>
</dbReference>
<dbReference type="Gene3D" id="3.40.50.970">
    <property type="match status" value="2"/>
</dbReference>
<dbReference type="InterPro" id="IPR029061">
    <property type="entry name" value="THDP-binding"/>
</dbReference>
<dbReference type="GO" id="GO:0000103">
    <property type="term" value="P:sulfate assimilation"/>
    <property type="evidence" value="ECO:0007669"/>
    <property type="project" value="UniProtKB-ARBA"/>
</dbReference>
<dbReference type="NCBIfam" id="NF010029">
    <property type="entry name" value="PRK13504.1"/>
    <property type="match status" value="1"/>
</dbReference>
<dbReference type="Gene3D" id="3.40.50.360">
    <property type="match status" value="1"/>
</dbReference>
<dbReference type="PRINTS" id="PR00397">
    <property type="entry name" value="SIROHAEM"/>
</dbReference>
<evidence type="ECO:0000256" key="9">
    <source>
        <dbReference type="ARBA" id="ARBA00022617"/>
    </source>
</evidence>
<feature type="compositionally biased region" description="Basic and acidic residues" evidence="19">
    <location>
        <begin position="1844"/>
        <end position="1857"/>
    </location>
</feature>
<keyword evidence="7" id="KW-0004">4Fe-4S</keyword>
<dbReference type="InterPro" id="IPR029039">
    <property type="entry name" value="Flavoprotein-like_sf"/>
</dbReference>
<feature type="compositionally biased region" description="Low complexity" evidence="19">
    <location>
        <begin position="664"/>
        <end position="675"/>
    </location>
</feature>
<dbReference type="SUPFAM" id="SSF52518">
    <property type="entry name" value="Thiamin diphosphate-binding fold (THDP-binding)"/>
    <property type="match status" value="1"/>
</dbReference>
<dbReference type="OrthoDB" id="1688044at2759"/>
<evidence type="ECO:0000256" key="19">
    <source>
        <dbReference type="SAM" id="MobiDB-lite"/>
    </source>
</evidence>
<feature type="compositionally biased region" description="Acidic residues" evidence="19">
    <location>
        <begin position="700"/>
        <end position="709"/>
    </location>
</feature>
<keyword evidence="12" id="KW-0560">Oxidoreductase</keyword>
<dbReference type="CDD" id="cd14474">
    <property type="entry name" value="SPX_YDR089W"/>
    <property type="match status" value="1"/>
</dbReference>
<evidence type="ECO:0000256" key="4">
    <source>
        <dbReference type="ARBA" id="ARBA00004774"/>
    </source>
</evidence>
<dbReference type="GO" id="GO:0009337">
    <property type="term" value="C:sulfite reductase complex (NADPH)"/>
    <property type="evidence" value="ECO:0007669"/>
    <property type="project" value="TreeGrafter"/>
</dbReference>
<dbReference type="InterPro" id="IPR004331">
    <property type="entry name" value="SPX_dom"/>
</dbReference>
<dbReference type="PANTHER" id="PTHR11493">
    <property type="entry name" value="SULFITE REDUCTASE [NADPH] SUBUNIT BETA-RELATED"/>
    <property type="match status" value="1"/>
</dbReference>
<dbReference type="GO" id="GO:0010181">
    <property type="term" value="F:FMN binding"/>
    <property type="evidence" value="ECO:0007669"/>
    <property type="project" value="InterPro"/>
</dbReference>
<evidence type="ECO:0000259" key="21">
    <source>
        <dbReference type="PROSITE" id="PS51382"/>
    </source>
</evidence>
<dbReference type="GO" id="GO:0004783">
    <property type="term" value="F:sulfite reductase (NADPH) activity"/>
    <property type="evidence" value="ECO:0007669"/>
    <property type="project" value="UniProtKB-EC"/>
</dbReference>
<dbReference type="InterPro" id="IPR045854">
    <property type="entry name" value="NO2/SO3_Rdtase_4Fe4S_sf"/>
</dbReference>
<dbReference type="InterPro" id="IPR005117">
    <property type="entry name" value="NiRdtase/SiRdtase_haem-b_fer"/>
</dbReference>
<comment type="catalytic activity">
    <reaction evidence="15">
        <text>hydrogen sulfide + 3 NADP(+) + 3 H2O = sulfite + 3 NADPH + 4 H(+)</text>
        <dbReference type="Rhea" id="RHEA:13801"/>
        <dbReference type="ChEBI" id="CHEBI:15377"/>
        <dbReference type="ChEBI" id="CHEBI:15378"/>
        <dbReference type="ChEBI" id="CHEBI:17359"/>
        <dbReference type="ChEBI" id="CHEBI:29919"/>
        <dbReference type="ChEBI" id="CHEBI:57783"/>
        <dbReference type="ChEBI" id="CHEBI:58349"/>
        <dbReference type="EC" id="1.8.1.2"/>
    </reaction>
</comment>
<dbReference type="InterPro" id="IPR006067">
    <property type="entry name" value="NO2/SO3_Rdtase_4Fe4S_dom"/>
</dbReference>
<dbReference type="SUPFAM" id="SSF56014">
    <property type="entry name" value="Nitrite and sulphite reductase 4Fe-4S domain-like"/>
    <property type="match status" value="2"/>
</dbReference>
<dbReference type="PANTHER" id="PTHR11493:SF47">
    <property type="entry name" value="SULFITE REDUCTASE [NADPH] SUBUNIT BETA"/>
    <property type="match status" value="1"/>
</dbReference>
<evidence type="ECO:0000256" key="10">
    <source>
        <dbReference type="ARBA" id="ARBA00022723"/>
    </source>
</evidence>
<dbReference type="SUPFAM" id="SSF52218">
    <property type="entry name" value="Flavoproteins"/>
    <property type="match status" value="1"/>
</dbReference>
<comment type="cofactor">
    <cofactor evidence="1">
        <name>siroheme</name>
        <dbReference type="ChEBI" id="CHEBI:60052"/>
    </cofactor>
</comment>
<comment type="caution">
    <text evidence="22">The sequence shown here is derived from an EMBL/GenBank/DDBJ whole genome shotgun (WGS) entry which is preliminary data.</text>
</comment>
<dbReference type="Gene3D" id="3.40.50.920">
    <property type="match status" value="1"/>
</dbReference>
<gene>
    <name evidence="22" type="ORF">KQ657_001280</name>
</gene>
<evidence type="ECO:0000256" key="8">
    <source>
        <dbReference type="ARBA" id="ARBA00022490"/>
    </source>
</evidence>
<dbReference type="GO" id="GO:0051539">
    <property type="term" value="F:4 iron, 4 sulfur cluster binding"/>
    <property type="evidence" value="ECO:0007669"/>
    <property type="project" value="UniProtKB-KW"/>
</dbReference>
<dbReference type="GO" id="GO:0005737">
    <property type="term" value="C:cytoplasm"/>
    <property type="evidence" value="ECO:0007669"/>
    <property type="project" value="UniProtKB-SubCell"/>
</dbReference>
<dbReference type="PROSITE" id="PS51382">
    <property type="entry name" value="SPX"/>
    <property type="match status" value="1"/>
</dbReference>
<sequence length="2251" mass="250805">MKWKGYNIDYNDLKKQIRLLTHSSSTDLRPLEASFIENFDHVTLFIKTKYGELNQSCSKAAIATARTSLHEVFYHVVELSIVLKNLSKFILIQKIACKKIFKKLLKYYPDREKSKHLINQLRLYLHLDPTSFVNFNLSPLTLDLTSLFEDIKLVHRGLDNPSAMPIQQHIQTDNNRPPSPLLLHSSIRKKHSVTDSLATNDTVSLHNGKSNLVHNSSFADLAKLKNSNSSVVFDVKSLLKKNFNLSFLIADDPNTLNEALLTLNVYLNLEILDQNNLISIIYLQSPKFDHKCPSLIITQPNQSHLAIICYSGGLRQFSYCFLPNDFVQEFLTDPTVLETIPPQFQSNGRIVQTLNCLRYNEFTPKLKIVSKRSRFIFHEGDFEEGVLQSQTSPTGGAPGTGAGTISNSGDNPIYPSNTSTASFAKFEDDYLFTLDYNIYTTSSPTLVKLLDLNQYDVQMDRFPFATLSATSNDSSLFNFISNLKTSIAVTDQNEARILHNKYTSPSLRRLPEPLKRIIQQESTFNMYKDLNLYDYMLSCYCNVIPQFEENHYANLLYLNLLKKLEEVSGGGESNAVDGEDKQQLLRRVGSTIGMENWKFGGGGGGGFGAGWGKHGPSFNGGGGGGVDGELGNIGGGAGGGGGGGYDRGRFDGGGGGGGGIHDNSPTTHSSTPHSSKSVFTDPHHRAMISRSHNDYNGDGDYNDEGEGEEDDGFMMFDSVDDDNISLFIRPQKRSPFNDYFSNQIVHEDDDHHDRSMFGWFSNKFHKLRYWVRGERGFDEEEEFNDIYGQFLGHESFGNYYYYNNNREKCVTQTEAIAYVINKAGGSSVFATQPAKTVESAFKPLVDVQSLLAANDPYAVVINTLEQQPEHREIVTVATDGITLLKNLPYLSLSTFQTNPVVSHVELNTFDFSIVTALRDLSFPILVSQTVAESAKFANVGYKLASLLNKPVFHFYVPAKPESITLSKIVVGGADEPSSVDITSVPELLNHYKVTPFEVVQKVPSPKDAFLYFGQVTEELAKAAASAKVLLISIKLYKPFDLASFLKLIPNSVETLTLIEQSLVATNQGTNAVCPLALDFFSEYPQYQSLKNFSKIITATIGYISTGKYSEAIANILANTRSESPIQSLSFGKLDTELSTKSSIKRTQELLEAIENAVKSESAYLKLLQQVNSNSESLRILNQFNQDSIGVETNPEFGFGAFLYDDEQQRRLIDLVYNAVKENKFQLPHNSELLELLSKWLVQVKDSSSTSSISADDVAKIIEYLGTDSSESGKQIASLANYFSTKNNWLIGSDAWSYDLGSSGVHNVITSGKNVNMLIIDSEPYEEKTQSEKKVNGFRKKDVGLYAMNYGNTYVASVAVYSSYTQVLQAFIEAEKFNGPSIVLAYLPYHSENDNTLSILKETKKAVDSGHWPLYRYDPFLENEKDAFKLDSSSLRKGLKDFLDRENKLTLLASRNPELSRNLTALTANAETKARQAKVADDSFHKLLQGLSGPPLTIAFASDGGNAEALGKKIHRQALARGLKATILAMDDLSVEDLPNETNVVFVSSTSGQGEFPTNGKQFWDGIKGANDLDLSAIKYSVFGLGDSQYWPRKEDKHYYNKPAKDLDAKLKLYGGVELAEIGLGDDQDADGFSTGFNEWIPKIWKALGVDNVDGIEEPKPLTNEDMKIGSDYLRGTIVEGLNDQSTGAICAVDQQLTKFHGIYMQDDRDIRDERKAQGKEPAYAFMVRVRLPGGAATPQQYLKMDELADTRGNGTLKLTTRATFQLHGVVKHDLKPAIRGMNSALMDTLAACGDVNRNVMVSALPSNAKVHSQVAETGTLISEHLLPNTTAYHEIWLEGEDEGDKPGDREVWENRKEGPTKKKTLVAGNALTDVEPMYGPTYLPRKFKIVITVPPYNDVDVWAHDIGLIAIVDEQDNVTGYNLMAGGGMGSTHNNKKTYPRTGSMFGYVSAEKVHLACEKVMLVQRDFGDRTNRKHARLKYTIDDLGVEVFKQKVEELLGFKFEEARPYQIDSNVDYFGWCRDELGFNHFTCFIENGRVEDTPELPQKTGLREIANYLIGKSGEFRLTGNQHLVISNISDYDIEHVKHLLAMYKLDNTDFSALRLSSAACVSLPTCGLAMAESERYLPKLITKLEEAIEEYGLRHDSIVMRMTGCPNGCARPWLAEIALVGKAPGAYNLLLGGGHYGQRLNKIYRYSIKEDEILDILKPMIKRWGLERNHEEPFGDWVIRAGYIKPTTEGKYFHEDIPEDA</sequence>
<comment type="similarity">
    <text evidence="5">Belongs to the nitrite and sulfite reductase 4Fe-4S domain family.</text>
</comment>
<evidence type="ECO:0000256" key="17">
    <source>
        <dbReference type="ARBA" id="ARBA00063391"/>
    </source>
</evidence>
<dbReference type="Pfam" id="PF03460">
    <property type="entry name" value="NIR_SIR_ferr"/>
    <property type="match status" value="2"/>
</dbReference>
<dbReference type="InterPro" id="IPR006066">
    <property type="entry name" value="NO2/SO3_Rdtase_FeS/sirohaem_BS"/>
</dbReference>
<evidence type="ECO:0000256" key="13">
    <source>
        <dbReference type="ARBA" id="ARBA00023004"/>
    </source>
</evidence>
<accession>A0A9P8AHL5</accession>
<dbReference type="SUPFAM" id="SSF52922">
    <property type="entry name" value="TK C-terminal domain-like"/>
    <property type="match status" value="1"/>
</dbReference>
<comment type="pathway">
    <text evidence="4">Sulfur metabolism; hydrogen sulfide biosynthesis; hydrogen sulfide from sulfite (NADPH route): step 1/1.</text>
</comment>
<dbReference type="InterPro" id="IPR001094">
    <property type="entry name" value="Flavdoxin-like"/>
</dbReference>
<evidence type="ECO:0000313" key="23">
    <source>
        <dbReference type="Proteomes" id="UP000790833"/>
    </source>
</evidence>
<evidence type="ECO:0000256" key="7">
    <source>
        <dbReference type="ARBA" id="ARBA00022485"/>
    </source>
</evidence>
<dbReference type="InterPro" id="IPR008254">
    <property type="entry name" value="Flavodoxin/NO_synth"/>
</dbReference>
<keyword evidence="11" id="KW-0521">NADP</keyword>
<proteinExistence type="inferred from homology"/>
<name>A0A9P8AHL5_9ASCO</name>
<dbReference type="GO" id="GO:0020037">
    <property type="term" value="F:heme binding"/>
    <property type="evidence" value="ECO:0007669"/>
    <property type="project" value="InterPro"/>
</dbReference>
<dbReference type="EMBL" id="JAHMUF010000015">
    <property type="protein sequence ID" value="KAG7192823.1"/>
    <property type="molecule type" value="Genomic_DNA"/>
</dbReference>
<evidence type="ECO:0000256" key="3">
    <source>
        <dbReference type="ARBA" id="ARBA00004496"/>
    </source>
</evidence>
<dbReference type="Pfam" id="PF00258">
    <property type="entry name" value="Flavodoxin_1"/>
    <property type="match status" value="1"/>
</dbReference>
<protein>
    <recommendedName>
        <fullName evidence="18">Sulfite reductase [NADPH] subunit beta</fullName>
        <ecNumber evidence="6">1.8.1.2</ecNumber>
    </recommendedName>
</protein>
<dbReference type="RefSeq" id="XP_043048373.1">
    <property type="nucleotide sequence ID" value="XM_043192078.1"/>
</dbReference>
<evidence type="ECO:0000256" key="6">
    <source>
        <dbReference type="ARBA" id="ARBA00012604"/>
    </source>
</evidence>
<dbReference type="InterPro" id="IPR009014">
    <property type="entry name" value="Transketo_C/PFOR_II"/>
</dbReference>
<evidence type="ECO:0000256" key="2">
    <source>
        <dbReference type="ARBA" id="ARBA00001966"/>
    </source>
</evidence>
<dbReference type="EC" id="1.8.1.2" evidence="6"/>
<comment type="cofactor">
    <cofactor evidence="2">
        <name>[4Fe-4S] cluster</name>
        <dbReference type="ChEBI" id="CHEBI:49883"/>
    </cofactor>
</comment>
<evidence type="ECO:0000313" key="22">
    <source>
        <dbReference type="EMBL" id="KAG7192823.1"/>
    </source>
</evidence>
<dbReference type="PROSITE" id="PS50902">
    <property type="entry name" value="FLAVODOXIN_LIKE"/>
    <property type="match status" value="1"/>
</dbReference>
<dbReference type="PRINTS" id="PR00369">
    <property type="entry name" value="FLAVODOXIN"/>
</dbReference>
<dbReference type="FunFam" id="3.30.413.10:FF:000003">
    <property type="entry name" value="Sulfite reductase [NADPH] hemoprotein beta-component"/>
    <property type="match status" value="1"/>
</dbReference>
<dbReference type="FunFam" id="3.30.413.10:FF:000004">
    <property type="entry name" value="Sulfite reductase [NADPH] hemoprotein beta-component"/>
    <property type="match status" value="1"/>
</dbReference>
<keyword evidence="9" id="KW-0349">Heme</keyword>
<dbReference type="FunFam" id="3.40.50.360:FF:000016">
    <property type="entry name" value="Sulfite reductase subunit beta"/>
    <property type="match status" value="1"/>
</dbReference>
<evidence type="ECO:0000256" key="1">
    <source>
        <dbReference type="ARBA" id="ARBA00001929"/>
    </source>
</evidence>
<comment type="subcellular location">
    <subcellularLocation>
        <location evidence="3">Cytoplasm</location>
    </subcellularLocation>
</comment>
<feature type="region of interest" description="Disordered" evidence="19">
    <location>
        <begin position="387"/>
        <end position="410"/>
    </location>
</feature>
<comment type="function">
    <text evidence="16">Catalyzes the reduction of sulfite to sulfide, one of several activities required for the biosynthesis of L-cysteine from sulfate.</text>
</comment>
<evidence type="ECO:0000256" key="12">
    <source>
        <dbReference type="ARBA" id="ARBA00023002"/>
    </source>
</evidence>
<evidence type="ECO:0000256" key="14">
    <source>
        <dbReference type="ARBA" id="ARBA00023014"/>
    </source>
</evidence>
<evidence type="ECO:0000256" key="11">
    <source>
        <dbReference type="ARBA" id="ARBA00022857"/>
    </source>
</evidence>
<dbReference type="SUPFAM" id="SSF55124">
    <property type="entry name" value="Nitrite/Sulfite reductase N-terminal domain-like"/>
    <property type="match status" value="2"/>
</dbReference>
<keyword evidence="8" id="KW-0963">Cytoplasm</keyword>
<feature type="region of interest" description="Disordered" evidence="19">
    <location>
        <begin position="1838"/>
        <end position="1857"/>
    </location>
</feature>
<evidence type="ECO:0000256" key="16">
    <source>
        <dbReference type="ARBA" id="ARBA00057613"/>
    </source>
</evidence>
<feature type="region of interest" description="Disordered" evidence="19">
    <location>
        <begin position="644"/>
        <end position="709"/>
    </location>
</feature>
<keyword evidence="13" id="KW-0408">Iron</keyword>
<dbReference type="Pfam" id="PF01077">
    <property type="entry name" value="NIR_SIR"/>
    <property type="match status" value="1"/>
</dbReference>
<feature type="domain" description="SPX" evidence="21">
    <location>
        <begin position="1"/>
        <end position="118"/>
    </location>
</feature>
<feature type="domain" description="Flavodoxin-like" evidence="20">
    <location>
        <begin position="1495"/>
        <end position="1644"/>
    </location>
</feature>
<organism evidence="22 23">
    <name type="scientific">Scheffersomyces spartinae</name>
    <dbReference type="NCBI Taxonomy" id="45513"/>
    <lineage>
        <taxon>Eukaryota</taxon>
        <taxon>Fungi</taxon>
        <taxon>Dikarya</taxon>
        <taxon>Ascomycota</taxon>
        <taxon>Saccharomycotina</taxon>
        <taxon>Pichiomycetes</taxon>
        <taxon>Debaryomycetaceae</taxon>
        <taxon>Scheffersomyces</taxon>
    </lineage>
</organism>
<evidence type="ECO:0000256" key="5">
    <source>
        <dbReference type="ARBA" id="ARBA00010429"/>
    </source>
</evidence>
<keyword evidence="23" id="KW-1185">Reference proteome</keyword>
<evidence type="ECO:0000256" key="15">
    <source>
        <dbReference type="ARBA" id="ARBA00052219"/>
    </source>
</evidence>
<dbReference type="FunFam" id="3.40.50.970:FF:000051">
    <property type="entry name" value="Sulfite reductase beta subunit"/>
    <property type="match status" value="1"/>
</dbReference>
<dbReference type="GO" id="GO:0046872">
    <property type="term" value="F:metal ion binding"/>
    <property type="evidence" value="ECO:0007669"/>
    <property type="project" value="UniProtKB-KW"/>
</dbReference>
<evidence type="ECO:0000256" key="18">
    <source>
        <dbReference type="ARBA" id="ARBA00067595"/>
    </source>
</evidence>
<dbReference type="InterPro" id="IPR045169">
    <property type="entry name" value="NO2/SO3_Rdtase_4Fe4S_prot"/>
</dbReference>
<dbReference type="Gene3D" id="3.30.413.10">
    <property type="entry name" value="Sulfite Reductase Hemoprotein, domain 1"/>
    <property type="match status" value="2"/>
</dbReference>